<reference evidence="2 3" key="1">
    <citation type="journal article" date="2012" name="Genome Biol.">
        <title>Genome and low-iron response of an oceanic diatom adapted to chronic iron limitation.</title>
        <authorList>
            <person name="Lommer M."/>
            <person name="Specht M."/>
            <person name="Roy A.S."/>
            <person name="Kraemer L."/>
            <person name="Andreson R."/>
            <person name="Gutowska M.A."/>
            <person name="Wolf J."/>
            <person name="Bergner S.V."/>
            <person name="Schilhabel M.B."/>
            <person name="Klostermeier U.C."/>
            <person name="Beiko R.G."/>
            <person name="Rosenstiel P."/>
            <person name="Hippler M."/>
            <person name="Laroche J."/>
        </authorList>
    </citation>
    <scope>NUCLEOTIDE SEQUENCE [LARGE SCALE GENOMIC DNA]</scope>
    <source>
        <strain evidence="2 3">CCMP1005</strain>
    </source>
</reference>
<evidence type="ECO:0000313" key="3">
    <source>
        <dbReference type="Proteomes" id="UP000266841"/>
    </source>
</evidence>
<organism evidence="2 3">
    <name type="scientific">Thalassiosira oceanica</name>
    <name type="common">Marine diatom</name>
    <dbReference type="NCBI Taxonomy" id="159749"/>
    <lineage>
        <taxon>Eukaryota</taxon>
        <taxon>Sar</taxon>
        <taxon>Stramenopiles</taxon>
        <taxon>Ochrophyta</taxon>
        <taxon>Bacillariophyta</taxon>
        <taxon>Coscinodiscophyceae</taxon>
        <taxon>Thalassiosirophycidae</taxon>
        <taxon>Thalassiosirales</taxon>
        <taxon>Thalassiosiraceae</taxon>
        <taxon>Thalassiosira</taxon>
    </lineage>
</organism>
<name>K0TK49_THAOC</name>
<feature type="region of interest" description="Disordered" evidence="1">
    <location>
        <begin position="396"/>
        <end position="422"/>
    </location>
</feature>
<sequence>MANLHRIAPDQYPRGLTMAGDILRRRPFGEDGPRWELWDKADTFGNIVLKLESRTDDRLRLAIVHGAPCHPLNWTPDEPSPGWDEFRRRESAAMGLQFLNLIVKVFRAENASLVLDKSLDAPIAGSILFGWSLAVDWALSHHMAMFACVLAFKNVMIGESKNLNEPGNSGLILRNADVFSRNARSQLNDPKRAKGGKSGRELDRYFQSRALASLSRDRGLPGQGPPDQTILRETHDFLGQGLVASAAGYRRSTFLLSLRGELRAAFAATCEALSNNRGWQGKGRVVVTADEAKDHDLDVAEIIRNHRQVWVVTENDATPPEDGTLITSDRNAAGKFYWRDCEEEDEATEFRFSLNDYYSDMAYNGLVTKTKQQKKSGTTTQKFKGVHFLDYRVVQPFNQRPDGRGQPTKMSNPDGSGKSKFQTHQKVTKIKFVWTKDGTEEDRIRELDELLAAHGYEVGQGKSEE</sequence>
<dbReference type="AlphaFoldDB" id="K0TK49"/>
<protein>
    <submittedName>
        <fullName evidence="2">Uncharacterized protein</fullName>
    </submittedName>
</protein>
<comment type="caution">
    <text evidence="2">The sequence shown here is derived from an EMBL/GenBank/DDBJ whole genome shotgun (WGS) entry which is preliminary data.</text>
</comment>
<dbReference type="EMBL" id="AGNL01000668">
    <property type="protein sequence ID" value="EJK77594.1"/>
    <property type="molecule type" value="Genomic_DNA"/>
</dbReference>
<keyword evidence="3" id="KW-1185">Reference proteome</keyword>
<evidence type="ECO:0000256" key="1">
    <source>
        <dbReference type="SAM" id="MobiDB-lite"/>
    </source>
</evidence>
<feature type="compositionally biased region" description="Polar residues" evidence="1">
    <location>
        <begin position="408"/>
        <end position="420"/>
    </location>
</feature>
<gene>
    <name evidence="2" type="ORF">THAOC_00563</name>
</gene>
<evidence type="ECO:0000313" key="2">
    <source>
        <dbReference type="EMBL" id="EJK77594.1"/>
    </source>
</evidence>
<proteinExistence type="predicted"/>
<accession>K0TK49</accession>
<dbReference type="Proteomes" id="UP000266841">
    <property type="component" value="Unassembled WGS sequence"/>
</dbReference>